<feature type="domain" description="GLAA-B beta-barrel" evidence="8">
    <location>
        <begin position="352"/>
        <end position="415"/>
    </location>
</feature>
<evidence type="ECO:0000313" key="9">
    <source>
        <dbReference type="EMBL" id="OXA98004.1"/>
    </source>
</evidence>
<dbReference type="InterPro" id="IPR006626">
    <property type="entry name" value="PbH1"/>
</dbReference>
<evidence type="ECO:0000256" key="2">
    <source>
        <dbReference type="ARBA" id="ARBA00001271"/>
    </source>
</evidence>
<dbReference type="Gene3D" id="2.160.20.10">
    <property type="entry name" value="Single-stranded right-handed beta-helix, Pectin lyase-like"/>
    <property type="match status" value="2"/>
</dbReference>
<evidence type="ECO:0000256" key="4">
    <source>
        <dbReference type="ARBA" id="ARBA00022737"/>
    </source>
</evidence>
<dbReference type="RefSeq" id="WP_089055134.1">
    <property type="nucleotide sequence ID" value="NZ_MUHA01000024.1"/>
</dbReference>
<gene>
    <name evidence="9" type="ORF">B0A75_15140</name>
</gene>
<comment type="catalytic activity">
    <reaction evidence="1">
        <text>Hydrolysis of terminal, non-reducing alpha-D-galactose residues in alpha-D-galactosides, including galactose oligosaccharides, galactomannans and galactolipids.</text>
        <dbReference type="EC" id="3.2.1.22"/>
    </reaction>
</comment>
<protein>
    <recommendedName>
        <fullName evidence="11">Alpha-1,3-galactosidase B</fullName>
    </recommendedName>
</protein>
<evidence type="ECO:0000313" key="10">
    <source>
        <dbReference type="Proteomes" id="UP000198336"/>
    </source>
</evidence>
<keyword evidence="6" id="KW-0326">Glycosidase</keyword>
<keyword evidence="5" id="KW-0378">Hydrolase</keyword>
<evidence type="ECO:0008006" key="11">
    <source>
        <dbReference type="Google" id="ProtNLM"/>
    </source>
</evidence>
<dbReference type="AlphaFoldDB" id="A0A226HV38"/>
<dbReference type="InterPro" id="IPR057275">
    <property type="entry name" value="Beta-barrel_GLAA-B_I"/>
</dbReference>
<name>A0A226HV38_9FLAO</name>
<dbReference type="Pfam" id="PF23764">
    <property type="entry name" value="Beta-barrel_GLAA-B_II"/>
    <property type="match status" value="1"/>
</dbReference>
<dbReference type="InterPro" id="IPR056441">
    <property type="entry name" value="Beta-barrel_GLAA-B_II"/>
</dbReference>
<dbReference type="InterPro" id="IPR012334">
    <property type="entry name" value="Pectin_lyas_fold"/>
</dbReference>
<evidence type="ECO:0000256" key="6">
    <source>
        <dbReference type="ARBA" id="ARBA00023295"/>
    </source>
</evidence>
<dbReference type="GO" id="GO:0004557">
    <property type="term" value="F:alpha-galactosidase activity"/>
    <property type="evidence" value="ECO:0007669"/>
    <property type="project" value="UniProtKB-EC"/>
</dbReference>
<comment type="catalytic activity">
    <reaction evidence="2">
        <text>Hydrolysis of terminal, non-reducing branched (1-&gt;3)-alpha-D-galactosidic residues, producing free D-galactose.</text>
        <dbReference type="EC" id="3.2.1.n1"/>
    </reaction>
</comment>
<dbReference type="SUPFAM" id="SSF51126">
    <property type="entry name" value="Pectin lyase-like"/>
    <property type="match status" value="1"/>
</dbReference>
<evidence type="ECO:0000256" key="5">
    <source>
        <dbReference type="ARBA" id="ARBA00022801"/>
    </source>
</evidence>
<evidence type="ECO:0000256" key="1">
    <source>
        <dbReference type="ARBA" id="ARBA00001255"/>
    </source>
</evidence>
<organism evidence="9 10">
    <name type="scientific">Flavobacterium oncorhynchi</name>
    <dbReference type="NCBI Taxonomy" id="728056"/>
    <lineage>
        <taxon>Bacteria</taxon>
        <taxon>Pseudomonadati</taxon>
        <taxon>Bacteroidota</taxon>
        <taxon>Flavobacteriia</taxon>
        <taxon>Flavobacteriales</taxon>
        <taxon>Flavobacteriaceae</taxon>
        <taxon>Flavobacterium</taxon>
    </lineage>
</organism>
<dbReference type="InterPro" id="IPR011050">
    <property type="entry name" value="Pectin_lyase_fold/virulence"/>
</dbReference>
<evidence type="ECO:0000256" key="3">
    <source>
        <dbReference type="ARBA" id="ARBA00022729"/>
    </source>
</evidence>
<evidence type="ECO:0000259" key="7">
    <source>
        <dbReference type="Pfam" id="PF23763"/>
    </source>
</evidence>
<keyword evidence="3" id="KW-0732">Signal</keyword>
<reference evidence="9 10" key="1">
    <citation type="submission" date="2016-11" db="EMBL/GenBank/DDBJ databases">
        <title>Whole genomes of Flavobacteriaceae.</title>
        <authorList>
            <person name="Stine C."/>
            <person name="Li C."/>
            <person name="Tadesse D."/>
        </authorList>
    </citation>
    <scope>NUCLEOTIDE SEQUENCE [LARGE SCALE GENOMIC DNA]</scope>
    <source>
        <strain evidence="9 10">CCUG 59446</strain>
    </source>
</reference>
<sequence length="619" mass="69912">MHKLFLTYALFSIITICNAQNKVKKINVKDYGITAGTKENLTSKVNKLIEGLGSEPVEIIFPKGRYDFYPDANYYRTYYESNTYDAAVRKLAILIKDKKNITINAQQSDFVYHEHIQPFTLDNAENITIKNVNIDWDVPLTSEAEVIESDENHIVMKIDITQSPYKIHEKGLTFVGENANENWALSGGSWLIEFDKNHIIPANTGDNGCVKGDLKNVKYSEIKPGLVLMQGKFTKTPAVGNFLILRHGTRDHAGMFLFHSKNTKLENINVYHTSGLGILSQYCENIEMRNVNMIPNPHKNRYLSGHDDGLHFMGCKGEIVIDNCDAQGLMDDPINIHGTYVPVIQKIDDYAVKCKFGQDMSHGLLWAVPNDKVGFIQKKEMGTLAYGTVSSFEPLDVDHFIIRFKEKIPNDLDTGFVLENLSWTPNATITNCFVGSNRARGYLISTPGKVIIENNIFETSGSAILIAGDANYWYESGAVKDITIKNNEFRYPCNSSYYQFCEAIISIYPEIPQPNAAQPFHKNIKIESNSFNPSDYPILYAVSVDGLSFKNNTIKRSFAFTPWYPEKYNFRIEACKNVEISGNKIGKEVLGKNILLKGMKREELNLKNTELSVEIAKSI</sequence>
<dbReference type="EMBL" id="MUHA01000024">
    <property type="protein sequence ID" value="OXA98004.1"/>
    <property type="molecule type" value="Genomic_DNA"/>
</dbReference>
<proteinExistence type="predicted"/>
<keyword evidence="10" id="KW-1185">Reference proteome</keyword>
<accession>A0A226HV38</accession>
<dbReference type="Proteomes" id="UP000198336">
    <property type="component" value="Unassembled WGS sequence"/>
</dbReference>
<feature type="domain" description="GLAA-B beta-barrel" evidence="7">
    <location>
        <begin position="142"/>
        <end position="243"/>
    </location>
</feature>
<dbReference type="SMART" id="SM00710">
    <property type="entry name" value="PbH1"/>
    <property type="match status" value="7"/>
</dbReference>
<comment type="caution">
    <text evidence="9">The sequence shown here is derived from an EMBL/GenBank/DDBJ whole genome shotgun (WGS) entry which is preliminary data.</text>
</comment>
<dbReference type="Pfam" id="PF23763">
    <property type="entry name" value="Beta-barrel_GLAA-B_I"/>
    <property type="match status" value="1"/>
</dbReference>
<evidence type="ECO:0000259" key="8">
    <source>
        <dbReference type="Pfam" id="PF23764"/>
    </source>
</evidence>
<keyword evidence="4" id="KW-0677">Repeat</keyword>